<evidence type="ECO:0000256" key="1">
    <source>
        <dbReference type="SAM" id="Phobius"/>
    </source>
</evidence>
<gene>
    <name evidence="2" type="ORF">ACFQ07_20285</name>
</gene>
<proteinExistence type="predicted"/>
<keyword evidence="1" id="KW-0472">Membrane</keyword>
<dbReference type="InterPro" id="IPR002758">
    <property type="entry name" value="Cation_antiport_E"/>
</dbReference>
<organism evidence="2 3">
    <name type="scientific">Actinomadura adrarensis</name>
    <dbReference type="NCBI Taxonomy" id="1819600"/>
    <lineage>
        <taxon>Bacteria</taxon>
        <taxon>Bacillati</taxon>
        <taxon>Actinomycetota</taxon>
        <taxon>Actinomycetes</taxon>
        <taxon>Streptosporangiales</taxon>
        <taxon>Thermomonosporaceae</taxon>
        <taxon>Actinomadura</taxon>
    </lineage>
</organism>
<comment type="caution">
    <text evidence="2">The sequence shown here is derived from an EMBL/GenBank/DDBJ whole genome shotgun (WGS) entry which is preliminary data.</text>
</comment>
<evidence type="ECO:0000313" key="2">
    <source>
        <dbReference type="EMBL" id="MFD0854587.1"/>
    </source>
</evidence>
<name>A0ABW3CLD2_9ACTN</name>
<keyword evidence="3" id="KW-1185">Reference proteome</keyword>
<protein>
    <submittedName>
        <fullName evidence="2">Na+/H+ antiporter subunit E</fullName>
    </submittedName>
</protein>
<evidence type="ECO:0000313" key="3">
    <source>
        <dbReference type="Proteomes" id="UP001597083"/>
    </source>
</evidence>
<reference evidence="3" key="1">
    <citation type="journal article" date="2019" name="Int. J. Syst. Evol. Microbiol.">
        <title>The Global Catalogue of Microorganisms (GCM) 10K type strain sequencing project: providing services to taxonomists for standard genome sequencing and annotation.</title>
        <authorList>
            <consortium name="The Broad Institute Genomics Platform"/>
            <consortium name="The Broad Institute Genome Sequencing Center for Infectious Disease"/>
            <person name="Wu L."/>
            <person name="Ma J."/>
        </authorList>
    </citation>
    <scope>NUCLEOTIDE SEQUENCE [LARGE SCALE GENOMIC DNA]</scope>
    <source>
        <strain evidence="3">JCM 31696</strain>
    </source>
</reference>
<keyword evidence="1" id="KW-1133">Transmembrane helix</keyword>
<accession>A0ABW3CLD2</accession>
<feature type="transmembrane region" description="Helical" evidence="1">
    <location>
        <begin position="12"/>
        <end position="30"/>
    </location>
</feature>
<feature type="non-terminal residue" evidence="2">
    <location>
        <position position="95"/>
    </location>
</feature>
<feature type="transmembrane region" description="Helical" evidence="1">
    <location>
        <begin position="74"/>
        <end position="94"/>
    </location>
</feature>
<feature type="transmembrane region" description="Helical" evidence="1">
    <location>
        <begin position="36"/>
        <end position="54"/>
    </location>
</feature>
<sequence length="95" mass="10935">MLELFREHRATALRLLPVLALFWLLISGHYTPLLLTLGALSVLLVVWVILRMEAGDEEGAPLRPMRPLRRMPRYLVWLTGQVMLSAFAVLRLVWS</sequence>
<keyword evidence="1" id="KW-0812">Transmembrane</keyword>
<dbReference type="Pfam" id="PF01899">
    <property type="entry name" value="MNHE"/>
    <property type="match status" value="1"/>
</dbReference>
<dbReference type="Proteomes" id="UP001597083">
    <property type="component" value="Unassembled WGS sequence"/>
</dbReference>
<dbReference type="EMBL" id="JBHTIR010003043">
    <property type="protein sequence ID" value="MFD0854587.1"/>
    <property type="molecule type" value="Genomic_DNA"/>
</dbReference>